<dbReference type="RefSeq" id="WP_126540098.1">
    <property type="nucleotide sequence ID" value="NZ_BSPM01000002.1"/>
</dbReference>
<dbReference type="GO" id="GO:0046872">
    <property type="term" value="F:metal ion binding"/>
    <property type="evidence" value="ECO:0007669"/>
    <property type="project" value="UniProtKB-KW"/>
</dbReference>
<keyword evidence="1" id="KW-0479">Metal-binding</keyword>
<dbReference type="InterPro" id="IPR052349">
    <property type="entry name" value="Metallo-hydrolase_Enzymes"/>
</dbReference>
<dbReference type="InterPro" id="IPR013108">
    <property type="entry name" value="Amidohydro_3"/>
</dbReference>
<dbReference type="Gene3D" id="3.20.20.140">
    <property type="entry name" value="Metal-dependent hydrolases"/>
    <property type="match status" value="1"/>
</dbReference>
<comment type="caution">
    <text evidence="4">The sequence shown here is derived from an EMBL/GenBank/DDBJ whole genome shotgun (WGS) entry which is preliminary data.</text>
</comment>
<dbReference type="InterPro" id="IPR011059">
    <property type="entry name" value="Metal-dep_hydrolase_composite"/>
</dbReference>
<evidence type="ECO:0000313" key="5">
    <source>
        <dbReference type="Proteomes" id="UP000294547"/>
    </source>
</evidence>
<evidence type="ECO:0000256" key="2">
    <source>
        <dbReference type="ARBA" id="ARBA00022801"/>
    </source>
</evidence>
<dbReference type="GO" id="GO:0035888">
    <property type="term" value="F:isoguanine deaminase activity"/>
    <property type="evidence" value="ECO:0007669"/>
    <property type="project" value="TreeGrafter"/>
</dbReference>
<dbReference type="PANTHER" id="PTHR32027">
    <property type="entry name" value="CYTOSINE DEAMINASE"/>
    <property type="match status" value="1"/>
</dbReference>
<dbReference type="GO" id="GO:0006209">
    <property type="term" value="P:cytosine catabolic process"/>
    <property type="evidence" value="ECO:0007669"/>
    <property type="project" value="TreeGrafter"/>
</dbReference>
<keyword evidence="5" id="KW-1185">Reference proteome</keyword>
<dbReference type="Gene3D" id="2.30.40.10">
    <property type="entry name" value="Urease, subunit C, domain 1"/>
    <property type="match status" value="1"/>
</dbReference>
<evidence type="ECO:0000313" key="4">
    <source>
        <dbReference type="EMBL" id="TDP84164.1"/>
    </source>
</evidence>
<dbReference type="Pfam" id="PF07969">
    <property type="entry name" value="Amidohydro_3"/>
    <property type="match status" value="1"/>
</dbReference>
<dbReference type="OrthoDB" id="9815027at2"/>
<dbReference type="SUPFAM" id="SSF51556">
    <property type="entry name" value="Metallo-dependent hydrolases"/>
    <property type="match status" value="1"/>
</dbReference>
<reference evidence="4 5" key="1">
    <citation type="submission" date="2019-03" db="EMBL/GenBank/DDBJ databases">
        <title>Genomic Encyclopedia of Type Strains, Phase IV (KMG-IV): sequencing the most valuable type-strain genomes for metagenomic binning, comparative biology and taxonomic classification.</title>
        <authorList>
            <person name="Goeker M."/>
        </authorList>
    </citation>
    <scope>NUCLEOTIDE SEQUENCE [LARGE SCALE GENOMIC DNA]</scope>
    <source>
        <strain evidence="4 5">DSM 102969</strain>
    </source>
</reference>
<feature type="domain" description="Amidohydrolase 3" evidence="3">
    <location>
        <begin position="154"/>
        <end position="434"/>
    </location>
</feature>
<accession>A0A4R6RDI6</accession>
<sequence length="454" mass="48347">MAFFDAALAAAAHGPGAAYVLRGAGLPVALVDGAAPDADRDGIARADVAVSAGRIAAIAPVGAIAADGRPVVDLDGGLVLPLCVDMHTHLDKGHIWPRRRNPDGRFMSALEAVKADREARWSAEDVRRRMDFALRSAYAHGTRAIRTHLDSIPPQHEISWPVFAETRAAWAGRIELQAVALVGPDTMLDPGALEEVARVAGPLGGVVGGAIAAFPHARTAIANVVATAARHGLDLDLHVDETDDPDAQSLRILAETVLATGYSGRVVAGHCCSLARQDAETQDRTMDLVARAGIAVVSLPMCNMYLQDRDAVTVPGGAGPRTPRWRGVTLVREMRARGIAVAISSDNTRDPFYAYGDLDGLEVLREGVRILQLDQPVGDFVDVVSRRPADILGLADHGRLKVGNAADFLAVAARGYTELFARPWADRAVVRDGVLVRAVLPDYRELDDLMEPSE</sequence>
<evidence type="ECO:0000256" key="1">
    <source>
        <dbReference type="ARBA" id="ARBA00022723"/>
    </source>
</evidence>
<evidence type="ECO:0000259" key="3">
    <source>
        <dbReference type="Pfam" id="PF07969"/>
    </source>
</evidence>
<dbReference type="CDD" id="cd01293">
    <property type="entry name" value="Bact_CD"/>
    <property type="match status" value="1"/>
</dbReference>
<dbReference type="PANTHER" id="PTHR32027:SF0">
    <property type="entry name" value="CYTOSINE DEAMINASE"/>
    <property type="match status" value="1"/>
</dbReference>
<organism evidence="4 5">
    <name type="scientific">Oharaeibacter diazotrophicus</name>
    <dbReference type="NCBI Taxonomy" id="1920512"/>
    <lineage>
        <taxon>Bacteria</taxon>
        <taxon>Pseudomonadati</taxon>
        <taxon>Pseudomonadota</taxon>
        <taxon>Alphaproteobacteria</taxon>
        <taxon>Hyphomicrobiales</taxon>
        <taxon>Pleomorphomonadaceae</taxon>
        <taxon>Oharaeibacter</taxon>
    </lineage>
</organism>
<gene>
    <name evidence="4" type="ORF">EDD54_2768</name>
</gene>
<dbReference type="InterPro" id="IPR032466">
    <property type="entry name" value="Metal_Hydrolase"/>
</dbReference>
<proteinExistence type="predicted"/>
<dbReference type="NCBIfam" id="NF005759">
    <property type="entry name" value="PRK07583.1"/>
    <property type="match status" value="1"/>
</dbReference>
<protein>
    <submittedName>
        <fullName evidence="4">Cytosine deaminase</fullName>
    </submittedName>
</protein>
<dbReference type="EMBL" id="SNXY01000008">
    <property type="protein sequence ID" value="TDP84164.1"/>
    <property type="molecule type" value="Genomic_DNA"/>
</dbReference>
<dbReference type="FunFam" id="3.20.20.140:FF:000019">
    <property type="entry name" value="Cytosine deaminase"/>
    <property type="match status" value="1"/>
</dbReference>
<dbReference type="GO" id="GO:0004131">
    <property type="term" value="F:cytosine deaminase activity"/>
    <property type="evidence" value="ECO:0007669"/>
    <property type="project" value="TreeGrafter"/>
</dbReference>
<dbReference type="Proteomes" id="UP000294547">
    <property type="component" value="Unassembled WGS sequence"/>
</dbReference>
<dbReference type="SUPFAM" id="SSF51338">
    <property type="entry name" value="Composite domain of metallo-dependent hydrolases"/>
    <property type="match status" value="1"/>
</dbReference>
<dbReference type="AlphaFoldDB" id="A0A4R6RDI6"/>
<name>A0A4R6RDI6_9HYPH</name>
<keyword evidence="2" id="KW-0378">Hydrolase</keyword>